<reference evidence="2" key="1">
    <citation type="journal article" date="2021" name="Front. Plant Sci.">
        <title>Chromosome-Scale Genome Assembly for Chinese Sour Jujube and Insights Into Its Genome Evolution and Domestication Signature.</title>
        <authorList>
            <person name="Shen L.-Y."/>
            <person name="Luo H."/>
            <person name="Wang X.-L."/>
            <person name="Wang X.-M."/>
            <person name="Qiu X.-J."/>
            <person name="Liu H."/>
            <person name="Zhou S.-S."/>
            <person name="Jia K.-H."/>
            <person name="Nie S."/>
            <person name="Bao Y.-T."/>
            <person name="Zhang R.-G."/>
            <person name="Yun Q.-Z."/>
            <person name="Chai Y.-H."/>
            <person name="Lu J.-Y."/>
            <person name="Li Y."/>
            <person name="Zhao S.-W."/>
            <person name="Mao J.-F."/>
            <person name="Jia S.-G."/>
            <person name="Mao Y.-M."/>
        </authorList>
    </citation>
    <scope>NUCLEOTIDE SEQUENCE</scope>
    <source>
        <strain evidence="2">AT0</strain>
        <tissue evidence="2">Leaf</tissue>
    </source>
</reference>
<dbReference type="PANTHER" id="PTHR31286">
    <property type="entry name" value="GLYCINE-RICH CELL WALL STRUCTURAL PROTEIN 1.8-LIKE"/>
    <property type="match status" value="1"/>
</dbReference>
<dbReference type="Proteomes" id="UP000813462">
    <property type="component" value="Unassembled WGS sequence"/>
</dbReference>
<organism evidence="2 3">
    <name type="scientific">Ziziphus jujuba var. spinosa</name>
    <dbReference type="NCBI Taxonomy" id="714518"/>
    <lineage>
        <taxon>Eukaryota</taxon>
        <taxon>Viridiplantae</taxon>
        <taxon>Streptophyta</taxon>
        <taxon>Embryophyta</taxon>
        <taxon>Tracheophyta</taxon>
        <taxon>Spermatophyta</taxon>
        <taxon>Magnoliopsida</taxon>
        <taxon>eudicotyledons</taxon>
        <taxon>Gunneridae</taxon>
        <taxon>Pentapetalae</taxon>
        <taxon>rosids</taxon>
        <taxon>fabids</taxon>
        <taxon>Rosales</taxon>
        <taxon>Rhamnaceae</taxon>
        <taxon>Paliureae</taxon>
        <taxon>Ziziphus</taxon>
    </lineage>
</organism>
<dbReference type="InterPro" id="IPR025558">
    <property type="entry name" value="DUF4283"/>
</dbReference>
<comment type="caution">
    <text evidence="2">The sequence shown here is derived from an EMBL/GenBank/DDBJ whole genome shotgun (WGS) entry which is preliminary data.</text>
</comment>
<name>A0A978W4I3_ZIZJJ</name>
<evidence type="ECO:0000313" key="2">
    <source>
        <dbReference type="EMBL" id="KAH7546867.1"/>
    </source>
</evidence>
<protein>
    <recommendedName>
        <fullName evidence="1">DUF4283 domain-containing protein</fullName>
    </recommendedName>
</protein>
<feature type="domain" description="DUF4283" evidence="1">
    <location>
        <begin position="14"/>
        <end position="65"/>
    </location>
</feature>
<evidence type="ECO:0000313" key="3">
    <source>
        <dbReference type="Proteomes" id="UP000813462"/>
    </source>
</evidence>
<proteinExistence type="predicted"/>
<gene>
    <name evidence="2" type="ORF">FEM48_Zijuj01G0246500</name>
</gene>
<dbReference type="AlphaFoldDB" id="A0A978W4I3"/>
<evidence type="ECO:0000259" key="1">
    <source>
        <dbReference type="Pfam" id="PF14111"/>
    </source>
</evidence>
<dbReference type="Pfam" id="PF14111">
    <property type="entry name" value="DUF4283"/>
    <property type="match status" value="1"/>
</dbReference>
<accession>A0A978W4I3</accession>
<dbReference type="InterPro" id="IPR040256">
    <property type="entry name" value="At4g02000-like"/>
</dbReference>
<dbReference type="EMBL" id="JAEACU010000001">
    <property type="protein sequence ID" value="KAH7546867.1"/>
    <property type="molecule type" value="Genomic_DNA"/>
</dbReference>
<sequence>MPTVMKTMGSISDYQGALEVIDLRNGYYLVKLPTWEDHSRVLSEGPWVIAGHYLSVQSWKPEFNPLTDRIHHMALWVRLPYLLDPNTEMANRGRFARICVEVDISKPLIRKLIVGSRIQHVEYEGGGIRTLLVESESMVRGSRFRTGKEGPRDWRKAFFSSFKFMDMALDSSILSPSNSVYGSKSLGKTNLLGWIVFSTPDYRKFLGVGVSVNSLDPSIA</sequence>
<dbReference type="PANTHER" id="PTHR31286:SF99">
    <property type="entry name" value="DUF4283 DOMAIN-CONTAINING PROTEIN"/>
    <property type="match status" value="1"/>
</dbReference>